<evidence type="ECO:0000313" key="15">
    <source>
        <dbReference type="Proteomes" id="UP001162483"/>
    </source>
</evidence>
<keyword evidence="6 11" id="KW-1133">Transmembrane helix</keyword>
<evidence type="ECO:0000256" key="5">
    <source>
        <dbReference type="ARBA" id="ARBA00022737"/>
    </source>
</evidence>
<evidence type="ECO:0000313" key="14">
    <source>
        <dbReference type="EMBL" id="CAI9586855.1"/>
    </source>
</evidence>
<evidence type="ECO:0000256" key="8">
    <source>
        <dbReference type="ARBA" id="ARBA00023157"/>
    </source>
</evidence>
<evidence type="ECO:0000256" key="7">
    <source>
        <dbReference type="ARBA" id="ARBA00023136"/>
    </source>
</evidence>
<gene>
    <name evidence="14" type="ORF">SPARVUS_LOCUS10454700</name>
</gene>
<feature type="chain" id="PRO_5046734607" description="Fibronectin type-III domain-containing protein" evidence="12">
    <location>
        <begin position="22"/>
        <end position="690"/>
    </location>
</feature>
<dbReference type="PANTHER" id="PTHR48423:SF2">
    <property type="entry name" value="INTERLEUKIN-12 RECEPTOR SUBUNIT BETA-2"/>
    <property type="match status" value="1"/>
</dbReference>
<evidence type="ECO:0000256" key="1">
    <source>
        <dbReference type="ARBA" id="ARBA00004479"/>
    </source>
</evidence>
<organism evidence="14 15">
    <name type="scientific">Staurois parvus</name>
    <dbReference type="NCBI Taxonomy" id="386267"/>
    <lineage>
        <taxon>Eukaryota</taxon>
        <taxon>Metazoa</taxon>
        <taxon>Chordata</taxon>
        <taxon>Craniata</taxon>
        <taxon>Vertebrata</taxon>
        <taxon>Euteleostomi</taxon>
        <taxon>Amphibia</taxon>
        <taxon>Batrachia</taxon>
        <taxon>Anura</taxon>
        <taxon>Neobatrachia</taxon>
        <taxon>Ranoidea</taxon>
        <taxon>Ranidae</taxon>
        <taxon>Staurois</taxon>
    </lineage>
</organism>
<dbReference type="SMART" id="SM00060">
    <property type="entry name" value="FN3"/>
    <property type="match status" value="4"/>
</dbReference>
<evidence type="ECO:0000256" key="4">
    <source>
        <dbReference type="ARBA" id="ARBA00022729"/>
    </source>
</evidence>
<comment type="subcellular location">
    <subcellularLocation>
        <location evidence="1">Membrane</location>
        <topology evidence="1">Single-pass type I membrane protein</topology>
    </subcellularLocation>
</comment>
<dbReference type="InterPro" id="IPR052672">
    <property type="entry name" value="Type1_Cytokine_Rcpt_Type2"/>
</dbReference>
<dbReference type="SUPFAM" id="SSF49265">
    <property type="entry name" value="Fibronectin type III"/>
    <property type="match status" value="5"/>
</dbReference>
<dbReference type="EMBL" id="CATNWA010015793">
    <property type="protein sequence ID" value="CAI9586855.1"/>
    <property type="molecule type" value="Genomic_DNA"/>
</dbReference>
<feature type="signal peptide" evidence="12">
    <location>
        <begin position="1"/>
        <end position="21"/>
    </location>
</feature>
<evidence type="ECO:0000256" key="3">
    <source>
        <dbReference type="ARBA" id="ARBA00022692"/>
    </source>
</evidence>
<dbReference type="PROSITE" id="PS01353">
    <property type="entry name" value="HEMATOPO_REC_L_F2"/>
    <property type="match status" value="1"/>
</dbReference>
<name>A0ABN9EPS9_9NEOB</name>
<keyword evidence="8" id="KW-1015">Disulfide bond</keyword>
<evidence type="ECO:0000256" key="12">
    <source>
        <dbReference type="SAM" id="SignalP"/>
    </source>
</evidence>
<dbReference type="InterPro" id="IPR003961">
    <property type="entry name" value="FN3_dom"/>
</dbReference>
<keyword evidence="5" id="KW-0677">Repeat</keyword>
<dbReference type="InterPro" id="IPR003529">
    <property type="entry name" value="Hematopoietin_rcpt_Gp130_CS"/>
</dbReference>
<sequence length="690" mass="78438">MISFYIFCFFAIIIAAGGSSASSCTSISPQTPFAELYSNVTAYCILNHTCLLENSYNIKSDELYWEVDVRRIPQNQYTIINETTSRVIFQPTSTSVNLLSCNTDIHGQIKTTLMGAYINIGFPPEKPENLSCICYNKDKLTCTWKRGRATIITTTYTLKQSWKGMDEDYSPELMKYKFNSYPAARARGRSSNLSKNDYPKKQIPSGYRKEDKRADCVTENDTCTLYFPDFQLFIDTTFQVVAKNGLGTAESDELRLDIIDILKPNPPEIEKVVSLAQLQKALKIEWKNPLKESLFPIRYNLRYRKKDSTEWEQVPPNDIDKTRNSYTLQDLQPYTKYILSLRCKQQNNKGYWSDWSKEYEAMTPESAPSRAPEFWRKTGDPDSNGNRTVWLMWKDLGSYANGEILGYNITIGTSKNVLYSYALPKHDRQYNVTVPKDALQVSISANNSYGASPSSFLVIPDARNRVTLSSEIDVKAFPKDGKLWVEWTAPTKSVLGYVIEWCANPDSQDCDMEWQREPSTVNGTFLRGDLKPLVYYMIKVYPLYKSGSERPRYVAAYLQQGIPEEGPMVRPKSVEKTRAVIVWDPVPLEKQNGFITNYTLKYEAKNGPVRTVTLNSTLTEYVMTTLTGNTVYSVSVTANNKIGGKEGLSFTFSTNRFDTGEVEAIVVSSCIGFFYYLCLLVGSCFVTKEI</sequence>
<evidence type="ECO:0000256" key="6">
    <source>
        <dbReference type="ARBA" id="ARBA00022989"/>
    </source>
</evidence>
<evidence type="ECO:0000256" key="9">
    <source>
        <dbReference type="ARBA" id="ARBA00023170"/>
    </source>
</evidence>
<dbReference type="PANTHER" id="PTHR48423">
    <property type="entry name" value="INTERLEUKIN-27 RECEPTOR SUBUNIT ALPHA"/>
    <property type="match status" value="1"/>
</dbReference>
<feature type="domain" description="Fibronectin type-III" evidence="13">
    <location>
        <begin position="266"/>
        <end position="366"/>
    </location>
</feature>
<dbReference type="Pfam" id="PF06328">
    <property type="entry name" value="Lep_receptor_Ig"/>
    <property type="match status" value="1"/>
</dbReference>
<keyword evidence="9" id="KW-0675">Receptor</keyword>
<dbReference type="InterPro" id="IPR036116">
    <property type="entry name" value="FN3_sf"/>
</dbReference>
<accession>A0ABN9EPS9</accession>
<keyword evidence="4 12" id="KW-0732">Signal</keyword>
<dbReference type="InterPro" id="IPR010457">
    <property type="entry name" value="IgC2-like_lig-bd"/>
</dbReference>
<dbReference type="Pfam" id="PF00041">
    <property type="entry name" value="fn3"/>
    <property type="match status" value="2"/>
</dbReference>
<keyword evidence="10" id="KW-0325">Glycoprotein</keyword>
<protein>
    <recommendedName>
        <fullName evidence="13">Fibronectin type-III domain-containing protein</fullName>
    </recommendedName>
</protein>
<dbReference type="Proteomes" id="UP001162483">
    <property type="component" value="Unassembled WGS sequence"/>
</dbReference>
<dbReference type="Gene3D" id="2.60.40.10">
    <property type="entry name" value="Immunoglobulins"/>
    <property type="match status" value="6"/>
</dbReference>
<feature type="domain" description="Fibronectin type-III" evidence="13">
    <location>
        <begin position="563"/>
        <end position="657"/>
    </location>
</feature>
<dbReference type="PROSITE" id="PS50853">
    <property type="entry name" value="FN3"/>
    <property type="match status" value="2"/>
</dbReference>
<comment type="caution">
    <text evidence="14">The sequence shown here is derived from an EMBL/GenBank/DDBJ whole genome shotgun (WGS) entry which is preliminary data.</text>
</comment>
<dbReference type="InterPro" id="IPR013783">
    <property type="entry name" value="Ig-like_fold"/>
</dbReference>
<comment type="similarity">
    <text evidence="2">Belongs to the type I cytokine receptor family. Type 2 subfamily.</text>
</comment>
<evidence type="ECO:0000259" key="13">
    <source>
        <dbReference type="PROSITE" id="PS50853"/>
    </source>
</evidence>
<keyword evidence="15" id="KW-1185">Reference proteome</keyword>
<reference evidence="14" key="1">
    <citation type="submission" date="2023-05" db="EMBL/GenBank/DDBJ databases">
        <authorList>
            <person name="Stuckert A."/>
        </authorList>
    </citation>
    <scope>NUCLEOTIDE SEQUENCE</scope>
</reference>
<feature type="transmembrane region" description="Helical" evidence="11">
    <location>
        <begin position="664"/>
        <end position="686"/>
    </location>
</feature>
<keyword evidence="7 11" id="KW-0472">Membrane</keyword>
<proteinExistence type="inferred from homology"/>
<evidence type="ECO:0000256" key="2">
    <source>
        <dbReference type="ARBA" id="ARBA00008921"/>
    </source>
</evidence>
<evidence type="ECO:0000256" key="10">
    <source>
        <dbReference type="ARBA" id="ARBA00023180"/>
    </source>
</evidence>
<evidence type="ECO:0000256" key="11">
    <source>
        <dbReference type="SAM" id="Phobius"/>
    </source>
</evidence>
<dbReference type="CDD" id="cd00063">
    <property type="entry name" value="FN3"/>
    <property type="match status" value="2"/>
</dbReference>
<keyword evidence="3 11" id="KW-0812">Transmembrane</keyword>